<dbReference type="AlphaFoldDB" id="A0A6G0W1Z5"/>
<dbReference type="EMBL" id="VUJU01010180">
    <property type="protein sequence ID" value="KAF0715475.1"/>
    <property type="molecule type" value="Genomic_DNA"/>
</dbReference>
<name>A0A6G0W1Z5_APHCR</name>
<evidence type="ECO:0000313" key="2">
    <source>
        <dbReference type="Proteomes" id="UP000478052"/>
    </source>
</evidence>
<comment type="caution">
    <text evidence="1">The sequence shown here is derived from an EMBL/GenBank/DDBJ whole genome shotgun (WGS) entry which is preliminary data.</text>
</comment>
<dbReference type="SUPFAM" id="SSF53098">
    <property type="entry name" value="Ribonuclease H-like"/>
    <property type="match status" value="1"/>
</dbReference>
<dbReference type="Proteomes" id="UP000478052">
    <property type="component" value="Unassembled WGS sequence"/>
</dbReference>
<gene>
    <name evidence="1" type="ORF">FWK35_00024591</name>
</gene>
<dbReference type="InterPro" id="IPR012337">
    <property type="entry name" value="RNaseH-like_sf"/>
</dbReference>
<sequence>MEWCIVEQFADILEIFYEVTKEISGDIYLTLSTTIIFIGIMTKSMMWYENDASLPSEVSSLVSTLKEEIMTRLRQWEENKLVTQSALLDPRFKKLAFSNTSERKLTNTMSSLKRKVCSIYIPNTITNTDTSIAQEASTYSQSLLWKSFDEEFDRCRAVHNPQAAGIIELDKYFNEPEIGKHEIL</sequence>
<evidence type="ECO:0000313" key="1">
    <source>
        <dbReference type="EMBL" id="KAF0715475.1"/>
    </source>
</evidence>
<protein>
    <submittedName>
        <fullName evidence="1">Zinc finger BED domain-containing protein 1-like</fullName>
    </submittedName>
</protein>
<organism evidence="1 2">
    <name type="scientific">Aphis craccivora</name>
    <name type="common">Cowpea aphid</name>
    <dbReference type="NCBI Taxonomy" id="307492"/>
    <lineage>
        <taxon>Eukaryota</taxon>
        <taxon>Metazoa</taxon>
        <taxon>Ecdysozoa</taxon>
        <taxon>Arthropoda</taxon>
        <taxon>Hexapoda</taxon>
        <taxon>Insecta</taxon>
        <taxon>Pterygota</taxon>
        <taxon>Neoptera</taxon>
        <taxon>Paraneoptera</taxon>
        <taxon>Hemiptera</taxon>
        <taxon>Sternorrhyncha</taxon>
        <taxon>Aphidomorpha</taxon>
        <taxon>Aphidoidea</taxon>
        <taxon>Aphididae</taxon>
        <taxon>Aphidini</taxon>
        <taxon>Aphis</taxon>
        <taxon>Aphis</taxon>
    </lineage>
</organism>
<proteinExistence type="predicted"/>
<keyword evidence="2" id="KW-1185">Reference proteome</keyword>
<dbReference type="OrthoDB" id="6608103at2759"/>
<accession>A0A6G0W1Z5</accession>
<reference evidence="1 2" key="1">
    <citation type="submission" date="2019-08" db="EMBL/GenBank/DDBJ databases">
        <title>Whole genome of Aphis craccivora.</title>
        <authorList>
            <person name="Voronova N.V."/>
            <person name="Shulinski R.S."/>
            <person name="Bandarenka Y.V."/>
            <person name="Zhorov D.G."/>
            <person name="Warner D."/>
        </authorList>
    </citation>
    <scope>NUCLEOTIDE SEQUENCE [LARGE SCALE GENOMIC DNA]</scope>
    <source>
        <strain evidence="1">180601</strain>
        <tissue evidence="1">Whole Body</tissue>
    </source>
</reference>